<gene>
    <name evidence="2" type="ORF">PGLA2088_LOCUS25971</name>
</gene>
<evidence type="ECO:0000313" key="3">
    <source>
        <dbReference type="Proteomes" id="UP000626109"/>
    </source>
</evidence>
<dbReference type="Proteomes" id="UP000626109">
    <property type="component" value="Unassembled WGS sequence"/>
</dbReference>
<comment type="caution">
    <text evidence="2">The sequence shown here is derived from an EMBL/GenBank/DDBJ whole genome shotgun (WGS) entry which is preliminary data.</text>
</comment>
<feature type="region of interest" description="Disordered" evidence="1">
    <location>
        <begin position="77"/>
        <end position="104"/>
    </location>
</feature>
<feature type="region of interest" description="Disordered" evidence="1">
    <location>
        <begin position="20"/>
        <end position="39"/>
    </location>
</feature>
<accession>A0A813JWU3</accession>
<reference evidence="2" key="1">
    <citation type="submission" date="2021-02" db="EMBL/GenBank/DDBJ databases">
        <authorList>
            <person name="Dougan E. K."/>
            <person name="Rhodes N."/>
            <person name="Thang M."/>
            <person name="Chan C."/>
        </authorList>
    </citation>
    <scope>NUCLEOTIDE SEQUENCE</scope>
</reference>
<dbReference type="EMBL" id="CAJNNW010026907">
    <property type="protein sequence ID" value="CAE8688556.1"/>
    <property type="molecule type" value="Genomic_DNA"/>
</dbReference>
<evidence type="ECO:0000313" key="2">
    <source>
        <dbReference type="EMBL" id="CAE8688556.1"/>
    </source>
</evidence>
<dbReference type="AlphaFoldDB" id="A0A813JWU3"/>
<protein>
    <submittedName>
        <fullName evidence="2">Uncharacterized protein</fullName>
    </submittedName>
</protein>
<name>A0A813JWU3_POLGL</name>
<feature type="compositionally biased region" description="Polar residues" evidence="1">
    <location>
        <begin position="81"/>
        <end position="92"/>
    </location>
</feature>
<organism evidence="2 3">
    <name type="scientific">Polarella glacialis</name>
    <name type="common">Dinoflagellate</name>
    <dbReference type="NCBI Taxonomy" id="89957"/>
    <lineage>
        <taxon>Eukaryota</taxon>
        <taxon>Sar</taxon>
        <taxon>Alveolata</taxon>
        <taxon>Dinophyceae</taxon>
        <taxon>Suessiales</taxon>
        <taxon>Suessiaceae</taxon>
        <taxon>Polarella</taxon>
    </lineage>
</organism>
<evidence type="ECO:0000256" key="1">
    <source>
        <dbReference type="SAM" id="MobiDB-lite"/>
    </source>
</evidence>
<sequence length="222" mass="22309">MVDPSGLSCLPDLVSGASDAHNVQTTAGPRRLGGEFKGDSGNLQDFGGKCGCGGGSQASGSDYAMLELSGLDGLPDLVTGASDTHNAQTTAGPRSLGGERNGNSGNLQDFGGKCGCGGGFQAEDQDQDLSMADLSGLDGWPNLDTGAVDAHNVQTIAGPRRHGGDRSCDSGNLPDSCGNSDCGGGFQAGDQDHGISMADLFGLDGFPDLDTGALDPNRTAER</sequence>
<proteinExistence type="predicted"/>